<protein>
    <submittedName>
        <fullName evidence="7">Ankyrin-1</fullName>
    </submittedName>
</protein>
<dbReference type="PROSITE" id="PS50195">
    <property type="entry name" value="PX"/>
    <property type="match status" value="1"/>
</dbReference>
<reference evidence="7 8" key="1">
    <citation type="submission" date="2016-02" db="EMBL/GenBank/DDBJ databases">
        <title>Genome analysis of coral dinoflagellate symbionts highlights evolutionary adaptations to a symbiotic lifestyle.</title>
        <authorList>
            <person name="Aranda M."/>
            <person name="Li Y."/>
            <person name="Liew Y.J."/>
            <person name="Baumgarten S."/>
            <person name="Simakov O."/>
            <person name="Wilson M."/>
            <person name="Piel J."/>
            <person name="Ashoor H."/>
            <person name="Bougouffa S."/>
            <person name="Bajic V.B."/>
            <person name="Ryu T."/>
            <person name="Ravasi T."/>
            <person name="Bayer T."/>
            <person name="Micklem G."/>
            <person name="Kim H."/>
            <person name="Bhak J."/>
            <person name="Lajeunesse T.C."/>
            <person name="Voolstra C.R."/>
        </authorList>
    </citation>
    <scope>NUCLEOTIDE SEQUENCE [LARGE SCALE GENOMIC DNA]</scope>
    <source>
        <strain evidence="7 8">CCMP2467</strain>
    </source>
</reference>
<dbReference type="PANTHER" id="PTHR24126">
    <property type="entry name" value="ANKYRIN REPEAT, PH AND SEC7 DOMAIN CONTAINING PROTEIN SECG-RELATED"/>
    <property type="match status" value="1"/>
</dbReference>
<dbReference type="SUPFAM" id="SSF56349">
    <property type="entry name" value="DNA breaking-rejoining enzymes"/>
    <property type="match status" value="1"/>
</dbReference>
<proteinExistence type="predicted"/>
<feature type="region of interest" description="Disordered" evidence="4">
    <location>
        <begin position="1235"/>
        <end position="1263"/>
    </location>
</feature>
<sequence>MMDDFDATFSAAPVAPCLTIRITKTEEQMSLMMQRFTAYVIEINDFGKVCEVSHRYSDFEALYKALLLDLPGLQLPPMPPKGADGTDAAVIGARKVELEKVLRAMIANPEVVMEKSLHLWKFLELGNPTVIATRFVTVPRARGSVFKTLAKLNDEKYRDDVYRLGHASVTDLLLEGLREHRRGTDSGHWSCQKEGRMPLCQLVAGALGTTQAARDRLVDGGVIGLLLGLVQVQDTALDDVRPALNVIVAREGERLASLVARFLTGGGLLQLLDLVQRPRCQEFVAKLLWLAWDASTRSAFAQPGGVGLKVLQSLLRSATPTCSLLGAVLLAGMVAAGDFHDASHRTEAFQLVRATLERPEYHADPGVFHTRLLADQVDGAEWMIITPDRDIYPELLDATNADFSRMYHAADGNMVISFELEGRRPPSRGPVVVFLRLVNRREHRQLPQTPTQPRRPLLPCNRARMTTWVAIEDGGAYKRGDVIAVDPGPLPPGHVILGTRAIVPAGADFITAKKVLPDQVPMLRFDDIRVLPVQFDAQGVRRREFNSAAALLHETVPQGGGLQLQGPASLLNVVKMMRDQNFTPATFHEYWIRSSELAKGDRSVYEHECLSRILESMLTVDQLNAPCLQSAELLVRRMQVIREAHRISPSAPDYSAADLFMGWKYRKSGQGVDAGLAAHVATELKNEAAISKEAPETVFQPPVVRMVRRMLGPLIQATRTLLQSSLSYSEVGSSPPPLRQLVDDFGRDILEDPVGNMMISADEWGAKIESGSVVQPYMDTILKNDPGKYVQFIHKLYLGGMLSFTDRPQDLITPFFVAKKSGKLRLVLDCRGVNQRFKQPPSMMMAAGASWSQVEVPDNETLYVAQSDITDYFYSLRLPDELQSYFCLPAIPHEALDVWRVPDSDRPPLHREGLVFPCFKVVPMGWSWAMYWAQRVHQLQALIGAGLSQERLLVSGKPAPSLEGGTPLVIAYADNLNVAGTCPERVQAAKDGAVAHLRSLGFGVHEELDACSSAASLGFMVDGVRGLVKPVPEKVGRVIAAFTWLSRRPRVNGRSVEKLLGHAVHFMLLRRELLSCMRSLYDYVQATYRARRRLWKSAAREAGWVASLLKICHADLRRRWDDQVTSSDASLSGMAVSCRLADREQVARLSRQQEQWRFKTRDFSAPRERALGQDASFPPHDPFSDPDTVKPKAVLPEDPFTINADFDEIPASFMECDDWHDLFAVRFHHPEPITVLESRGDGNQNEKGSKRSRKRTLPSNPEQKFANMEMPCLRAASSATNTSLMERRASVRRSLQGGSKPERATKRKRLMEANQHPRFPGQTFLEQAAISGQVAMDYVNRVEQFTQAAGIHDIQELTMPKLDEYLSTFLNSMFSAGADISEGNKTFAAVLDVRPGSSQAEQLPRSRRCLKGWANLDPGATRPPMPFQLIALIAVTMIQADMTQAALLVLIMFSAYLRPGEALSLFANDVVFPTKTVRSFAINLHPQDRMESSKTGLSDESVLIDSTVLPQLGPMLGRLARRRRGATLFDIDYATLLTAWHQALLHIGLAKNFAVLYQLRHSGPSHDRLHQLRTALEIKMRGRWASDSSVKRYEAHSRLSLEFQRLPDNIQRASLEAEKRLPSLMAKCNFMTLRAQPYPAALCSAIAAALQSAVPAAKDPAFVKALVGGNSAFLRLAAMLEDPDLAPLILGLLCVAKPPAAKMGQISGNLASLVSNKGGVHSEQTKARAAELLLQIQGSSSTSEVSGGEVSSTASTRASINDLLERCEGIAAHESSAKNMLRVRLMSSGLLVLTLSAEEFDDLTEKDGSSVKTLKLHLSSLTGQPRFRQRLLQGGSILQEDAQLSLPTDLSLVLLTFAVPEADCLRKLSEAISNDDEKGVESFLQKPCDPNCAVMDVACLSLAAYHGSLKSAKLLVEARANVAGGENGGISPLHATCHRGHSDFARWLLESKADVAGTFSDGRLTTTALHLACARGHLELLEVLVDGGADVNQLPPGQGSLRPMMIACAGGQLEAARYLLKYRADIDCTSVDGVTPLLCACERNEVSVVELLVEAGADKEKATISDLSPLVVATILGHTEVVRCLVRAGADIARRWRGQDGMSPLHVACSSGHLEVARVLVQGRADLTTKASGSTPIQLAEAYGKQDIAALLNEALTDHREPKRRRRMKGDSAPQKESLENALRAQLEEGIAKGLKDLAPHGQSVREVGQLSQVRLKAQCGEAFPGRQASIAGARKGRREPWEDRDGSSWDE</sequence>
<evidence type="ECO:0000259" key="5">
    <source>
        <dbReference type="PROSITE" id="PS50053"/>
    </source>
</evidence>
<dbReference type="Proteomes" id="UP000186817">
    <property type="component" value="Unassembled WGS sequence"/>
</dbReference>
<dbReference type="GO" id="GO:0003677">
    <property type="term" value="F:DNA binding"/>
    <property type="evidence" value="ECO:0007669"/>
    <property type="project" value="InterPro"/>
</dbReference>
<feature type="region of interest" description="Disordered" evidence="4">
    <location>
        <begin position="2222"/>
        <end position="2252"/>
    </location>
</feature>
<comment type="caution">
    <text evidence="7">The sequence shown here is derived from an EMBL/GenBank/DDBJ whole genome shotgun (WGS) entry which is preliminary data.</text>
</comment>
<feature type="repeat" description="ANK" evidence="3">
    <location>
        <begin position="2032"/>
        <end position="2064"/>
    </location>
</feature>
<evidence type="ECO:0000256" key="1">
    <source>
        <dbReference type="ARBA" id="ARBA00022737"/>
    </source>
</evidence>
<dbReference type="CDD" id="cd17039">
    <property type="entry name" value="Ubl_ubiquitin_like"/>
    <property type="match status" value="1"/>
</dbReference>
<dbReference type="SMART" id="SM00248">
    <property type="entry name" value="ANK"/>
    <property type="match status" value="8"/>
</dbReference>
<dbReference type="Pfam" id="PF00023">
    <property type="entry name" value="Ank"/>
    <property type="match status" value="1"/>
</dbReference>
<dbReference type="InterPro" id="IPR036770">
    <property type="entry name" value="Ankyrin_rpt-contain_sf"/>
</dbReference>
<feature type="repeat" description="ANK" evidence="3">
    <location>
        <begin position="1964"/>
        <end position="1996"/>
    </location>
</feature>
<dbReference type="Pfam" id="PF00787">
    <property type="entry name" value="PX"/>
    <property type="match status" value="1"/>
</dbReference>
<dbReference type="EMBL" id="LSRX01000053">
    <property type="protein sequence ID" value="OLQ11817.1"/>
    <property type="molecule type" value="Genomic_DNA"/>
</dbReference>
<gene>
    <name evidence="7" type="primary">ANK1</name>
    <name evidence="7" type="ORF">AK812_SmicGene4273</name>
</gene>
<dbReference type="InterPro" id="IPR002110">
    <property type="entry name" value="Ankyrin_rpt"/>
</dbReference>
<feature type="region of interest" description="Disordered" evidence="4">
    <location>
        <begin position="2157"/>
        <end position="2178"/>
    </location>
</feature>
<feature type="compositionally biased region" description="Basic and acidic residues" evidence="4">
    <location>
        <begin position="2239"/>
        <end position="2252"/>
    </location>
</feature>
<feature type="repeat" description="ANK" evidence="3">
    <location>
        <begin position="2100"/>
        <end position="2132"/>
    </location>
</feature>
<feature type="domain" description="PX" evidence="6">
    <location>
        <begin position="17"/>
        <end position="130"/>
    </location>
</feature>
<keyword evidence="2 3" id="KW-0040">ANK repeat</keyword>
<evidence type="ECO:0000256" key="4">
    <source>
        <dbReference type="SAM" id="MobiDB-lite"/>
    </source>
</evidence>
<dbReference type="InterPro" id="IPR043502">
    <property type="entry name" value="DNA/RNA_pol_sf"/>
</dbReference>
<dbReference type="Gene3D" id="3.30.1520.10">
    <property type="entry name" value="Phox-like domain"/>
    <property type="match status" value="1"/>
</dbReference>
<dbReference type="InterPro" id="IPR036871">
    <property type="entry name" value="PX_dom_sf"/>
</dbReference>
<feature type="domain" description="Ubiquitin-like" evidence="5">
    <location>
        <begin position="1790"/>
        <end position="1845"/>
    </location>
</feature>
<dbReference type="SUPFAM" id="SSF56672">
    <property type="entry name" value="DNA/RNA polymerases"/>
    <property type="match status" value="1"/>
</dbReference>
<feature type="repeat" description="ANK" evidence="3">
    <location>
        <begin position="2065"/>
        <end position="2097"/>
    </location>
</feature>
<evidence type="ECO:0000313" key="8">
    <source>
        <dbReference type="Proteomes" id="UP000186817"/>
    </source>
</evidence>
<dbReference type="SUPFAM" id="SSF48403">
    <property type="entry name" value="Ankyrin repeat"/>
    <property type="match status" value="1"/>
</dbReference>
<accession>A0A1Q9EWJ6</accession>
<dbReference type="SMART" id="SM00312">
    <property type="entry name" value="PX"/>
    <property type="match status" value="1"/>
</dbReference>
<keyword evidence="8" id="KW-1185">Reference proteome</keyword>
<dbReference type="InterPro" id="IPR000626">
    <property type="entry name" value="Ubiquitin-like_dom"/>
</dbReference>
<dbReference type="InterPro" id="IPR011010">
    <property type="entry name" value="DNA_brk_join_enz"/>
</dbReference>
<keyword evidence="1" id="KW-0677">Repeat</keyword>
<dbReference type="InterPro" id="IPR001683">
    <property type="entry name" value="PX_dom"/>
</dbReference>
<evidence type="ECO:0000256" key="3">
    <source>
        <dbReference type="PROSITE-ProRule" id="PRU00023"/>
    </source>
</evidence>
<feature type="region of interest" description="Disordered" evidence="4">
    <location>
        <begin position="1279"/>
        <end position="1305"/>
    </location>
</feature>
<evidence type="ECO:0000313" key="7">
    <source>
        <dbReference type="EMBL" id="OLQ11817.1"/>
    </source>
</evidence>
<dbReference type="Gene3D" id="1.25.40.20">
    <property type="entry name" value="Ankyrin repeat-containing domain"/>
    <property type="match status" value="1"/>
</dbReference>
<dbReference type="PROSITE" id="PS50053">
    <property type="entry name" value="UBIQUITIN_2"/>
    <property type="match status" value="1"/>
</dbReference>
<dbReference type="PROSITE" id="PS50088">
    <property type="entry name" value="ANK_REPEAT"/>
    <property type="match status" value="5"/>
</dbReference>
<dbReference type="GO" id="GO:0035091">
    <property type="term" value="F:phosphatidylinositol binding"/>
    <property type="evidence" value="ECO:0007669"/>
    <property type="project" value="InterPro"/>
</dbReference>
<dbReference type="CDD" id="cd06093">
    <property type="entry name" value="PX_domain"/>
    <property type="match status" value="1"/>
</dbReference>
<dbReference type="SUPFAM" id="SSF64268">
    <property type="entry name" value="PX domain"/>
    <property type="match status" value="1"/>
</dbReference>
<dbReference type="PROSITE" id="PS50297">
    <property type="entry name" value="ANK_REP_REGION"/>
    <property type="match status" value="5"/>
</dbReference>
<dbReference type="OrthoDB" id="447139at2759"/>
<evidence type="ECO:0000259" key="6">
    <source>
        <dbReference type="PROSITE" id="PS50195"/>
    </source>
</evidence>
<feature type="repeat" description="ANK" evidence="3">
    <location>
        <begin position="1928"/>
        <end position="1955"/>
    </location>
</feature>
<dbReference type="Pfam" id="PF12796">
    <property type="entry name" value="Ank_2"/>
    <property type="match status" value="2"/>
</dbReference>
<organism evidence="7 8">
    <name type="scientific">Symbiodinium microadriaticum</name>
    <name type="common">Dinoflagellate</name>
    <name type="synonym">Zooxanthella microadriatica</name>
    <dbReference type="NCBI Taxonomy" id="2951"/>
    <lineage>
        <taxon>Eukaryota</taxon>
        <taxon>Sar</taxon>
        <taxon>Alveolata</taxon>
        <taxon>Dinophyceae</taxon>
        <taxon>Suessiales</taxon>
        <taxon>Symbiodiniaceae</taxon>
        <taxon>Symbiodinium</taxon>
    </lineage>
</organism>
<evidence type="ECO:0000256" key="2">
    <source>
        <dbReference type="ARBA" id="ARBA00023043"/>
    </source>
</evidence>
<name>A0A1Q9EWJ6_SYMMI</name>